<feature type="compositionally biased region" description="Gly residues" evidence="3">
    <location>
        <begin position="186"/>
        <end position="195"/>
    </location>
</feature>
<dbReference type="InterPro" id="IPR050252">
    <property type="entry name" value="Beta/Gamma-Crystallin"/>
</dbReference>
<protein>
    <submittedName>
        <fullName evidence="5">Crystallin beta-gamma domain containing 2</fullName>
    </submittedName>
</protein>
<dbReference type="PRINTS" id="PR01367">
    <property type="entry name" value="BGCRYSTALLIN"/>
</dbReference>
<dbReference type="AlphaFoldDB" id="A0A8B9D9M0"/>
<reference evidence="5" key="1">
    <citation type="submission" date="2025-08" db="UniProtKB">
        <authorList>
            <consortium name="Ensembl"/>
        </authorList>
    </citation>
    <scope>IDENTIFICATION</scope>
</reference>
<feature type="region of interest" description="Disordered" evidence="3">
    <location>
        <begin position="1"/>
        <end position="36"/>
    </location>
</feature>
<feature type="compositionally biased region" description="Basic residues" evidence="3">
    <location>
        <begin position="1"/>
        <end position="10"/>
    </location>
</feature>
<feature type="compositionally biased region" description="Low complexity" evidence="3">
    <location>
        <begin position="146"/>
        <end position="159"/>
    </location>
</feature>
<dbReference type="GO" id="GO:0007601">
    <property type="term" value="P:visual perception"/>
    <property type="evidence" value="ECO:0007669"/>
    <property type="project" value="TreeGrafter"/>
</dbReference>
<dbReference type="SMART" id="SM00247">
    <property type="entry name" value="XTALbg"/>
    <property type="match status" value="6"/>
</dbReference>
<feature type="domain" description="Beta/gamma crystallin 'Greek key'" evidence="4">
    <location>
        <begin position="770"/>
        <end position="812"/>
    </location>
</feature>
<dbReference type="Gene3D" id="2.80.10.50">
    <property type="match status" value="1"/>
</dbReference>
<sequence length="1218" mass="132636">MDSPLRHSKARGLVSSTELSMKQPPPGPEGRSRFQKVSLVSRRLEQATAGGARDGSPSRVSLLLQAWEREIVEKTSAGPAPVAHRGCSSSVSILKDFTAHGPVFSQVYSPAQKPRQKDEKGGDDNGTAPAAAPRDIPVHRESYMHGALLPAGPAAAAAPCHRSPRDGSGATEPRPRHVTVLRAGKEGVGPKPGGAEGRRAQNGLHKAAGTTTSPSQRESCEQDGGGSAEVAARTGSSPGASGGGGAPGEKCSRQAEAVTVNAASRDGDRPQDPQTSKTSAQHPPEDVSSQADQAGVGEGGTVDGDGTGLATPPRTESSGGADGTPENLSLEVSNGPEPLPEARASPKRAEVEKEEGEMSGDPQSMVQGPESIPEPPTETIPEPPTETITDPQPENIPEPPTESIPEPEPESTPEPQPESTPEPPQNPPAPSPLPESPPDMAEEDPELVVDMEIFVDTLRNMEPSEMRKAPKAPRQPRPSALGRCAALPPIHEDRVAPRAPVSLPDALRELLARGGGGRRHLCCHPSQIVLFSEAGFAGHRREIWGDVPDATSWELSHTISIRVIRGGWVMYEKPRFHGRKCVLAEGDVEIDNPWTAYGQSKEPRGSRPFRIGSFKRVVRDYRTPEISLFAEENGEGARLNFTDSAEDTRVGGQALAASSIIVHSGLWLVYSKPFFDDDPYVLEPGGYPSLKAWGAKDPSICSMHPIRLGCPVVERPGEPQVVIYEDVGFQGHSFAVNRDIYDLKNLPGLALPTLGSLRVLGVSPCPDTCWRWGDLTKEGFRGHQYLLEEGEYHDWRQWGGYNKELVSLRLIRTDFSDPALVLFEAMDFEEGPSVELSEALPDTQLAGYGTVTQSIHVLSGVWVAYEGPNFSGEQYILEKGVYRNCEDWGAADCRITSAQPILQVGEHNLHFVSKILLFSEPDFLGEHLAFEDEQGALPDGFVPRSCRVRGGSWILFDGQDFSGEQHVLSEGEYPTLGAMGCLSSATIRSLKKVPVFFSEPSIFLHGLECFEGKEIELNSEVRSLQAEGFNNHVLSVRVKGGIWVLCEHGDFRGRQWLLDCTEITNWLTYSGLQHVGSLYPIRQRRVYFRIRSKELELYLSVPDDVEDMKAGRVVVSSLSEQSSSVWYYEDGLLKNQVAPNMSLQVIGPAGKGSKAVLWSETRMPRQTWSIDARGRIRSQMFEDMILDIKGGRSYDRDHAIIWDAAEERPTQIWDVQVL</sequence>
<dbReference type="SUPFAM" id="SSF49695">
    <property type="entry name" value="gamma-Crystallin-like"/>
    <property type="match status" value="3"/>
</dbReference>
<feature type="domain" description="Beta/gamma crystallin 'Greek key'" evidence="4">
    <location>
        <begin position="1041"/>
        <end position="1082"/>
    </location>
</feature>
<feature type="compositionally biased region" description="Gly residues" evidence="3">
    <location>
        <begin position="296"/>
        <end position="307"/>
    </location>
</feature>
<proteinExistence type="inferred from homology"/>
<dbReference type="InterPro" id="IPR000772">
    <property type="entry name" value="Ricin_B_lectin"/>
</dbReference>
<feature type="domain" description="Beta/gamma crystallin 'Greek key'" evidence="4">
    <location>
        <begin position="951"/>
        <end position="994"/>
    </location>
</feature>
<evidence type="ECO:0000313" key="5">
    <source>
        <dbReference type="Ensembl" id="ENSACDP00005003634.1"/>
    </source>
</evidence>
<dbReference type="GO" id="GO:0005212">
    <property type="term" value="F:structural constituent of eye lens"/>
    <property type="evidence" value="ECO:0007669"/>
    <property type="project" value="TreeGrafter"/>
</dbReference>
<keyword evidence="6" id="KW-1185">Reference proteome</keyword>
<dbReference type="Gene3D" id="2.60.20.10">
    <property type="entry name" value="Crystallins"/>
    <property type="match status" value="6"/>
</dbReference>
<dbReference type="Pfam" id="PF00652">
    <property type="entry name" value="Ricin_B_lectin"/>
    <property type="match status" value="1"/>
</dbReference>
<evidence type="ECO:0000256" key="1">
    <source>
        <dbReference type="ARBA" id="ARBA00009646"/>
    </source>
</evidence>
<dbReference type="Pfam" id="PF00030">
    <property type="entry name" value="Crystall"/>
    <property type="match status" value="6"/>
</dbReference>
<feature type="domain" description="Beta/gamma crystallin 'Greek key'" evidence="4">
    <location>
        <begin position="860"/>
        <end position="902"/>
    </location>
</feature>
<dbReference type="GO" id="GO:0002088">
    <property type="term" value="P:lens development in camera-type eye"/>
    <property type="evidence" value="ECO:0007669"/>
    <property type="project" value="TreeGrafter"/>
</dbReference>
<comment type="similarity">
    <text evidence="1">Belongs to the beta/gamma-crystallin family.</text>
</comment>
<dbReference type="PANTHER" id="PTHR11818">
    <property type="entry name" value="BETA/GAMMA CRYSTALLIN"/>
    <property type="match status" value="1"/>
</dbReference>
<dbReference type="InterPro" id="IPR011024">
    <property type="entry name" value="G_crystallin-like"/>
</dbReference>
<dbReference type="InterPro" id="IPR035992">
    <property type="entry name" value="Ricin_B-like_lectins"/>
</dbReference>
<dbReference type="InterPro" id="IPR001064">
    <property type="entry name" value="Beta/gamma_crystallin"/>
</dbReference>
<feature type="compositionally biased region" description="Pro residues" evidence="3">
    <location>
        <begin position="372"/>
        <end position="384"/>
    </location>
</feature>
<feature type="region of interest" description="Disordered" evidence="3">
    <location>
        <begin position="105"/>
        <end position="442"/>
    </location>
</feature>
<name>A0A8B9D9M0_ANSCY</name>
<feature type="domain" description="Beta/gamma crystallin 'Greek key'" evidence="4">
    <location>
        <begin position="719"/>
        <end position="761"/>
    </location>
</feature>
<reference evidence="5" key="2">
    <citation type="submission" date="2025-09" db="UniProtKB">
        <authorList>
            <consortium name="Ensembl"/>
        </authorList>
    </citation>
    <scope>IDENTIFICATION</scope>
</reference>
<dbReference type="SUPFAM" id="SSF50370">
    <property type="entry name" value="Ricin B-like lectins"/>
    <property type="match status" value="1"/>
</dbReference>
<evidence type="ECO:0000313" key="6">
    <source>
        <dbReference type="Proteomes" id="UP000694521"/>
    </source>
</evidence>
<keyword evidence="2" id="KW-0677">Repeat</keyword>
<evidence type="ECO:0000256" key="3">
    <source>
        <dbReference type="SAM" id="MobiDB-lite"/>
    </source>
</evidence>
<dbReference type="Ensembl" id="ENSACDT00005004396.1">
    <property type="protein sequence ID" value="ENSACDP00005003634.1"/>
    <property type="gene ID" value="ENSACDG00005002606.1"/>
</dbReference>
<evidence type="ECO:0000256" key="2">
    <source>
        <dbReference type="ARBA" id="ARBA00022737"/>
    </source>
</evidence>
<organism evidence="5 6">
    <name type="scientific">Anser cygnoides</name>
    <name type="common">Swan goose</name>
    <dbReference type="NCBI Taxonomy" id="8845"/>
    <lineage>
        <taxon>Eukaryota</taxon>
        <taxon>Metazoa</taxon>
        <taxon>Chordata</taxon>
        <taxon>Craniata</taxon>
        <taxon>Vertebrata</taxon>
        <taxon>Euteleostomi</taxon>
        <taxon>Archelosauria</taxon>
        <taxon>Archosauria</taxon>
        <taxon>Dinosauria</taxon>
        <taxon>Saurischia</taxon>
        <taxon>Theropoda</taxon>
        <taxon>Coelurosauria</taxon>
        <taxon>Aves</taxon>
        <taxon>Neognathae</taxon>
        <taxon>Galloanserae</taxon>
        <taxon>Anseriformes</taxon>
        <taxon>Anatidae</taxon>
        <taxon>Anserinae</taxon>
        <taxon>Anser</taxon>
    </lineage>
</organism>
<dbReference type="Proteomes" id="UP000694521">
    <property type="component" value="Unplaced"/>
</dbReference>
<evidence type="ECO:0000259" key="4">
    <source>
        <dbReference type="PROSITE" id="PS50915"/>
    </source>
</evidence>
<feature type="compositionally biased region" description="Pro residues" evidence="3">
    <location>
        <begin position="412"/>
        <end position="437"/>
    </location>
</feature>
<feature type="domain" description="Beta/gamma crystallin 'Greek key'" evidence="4">
    <location>
        <begin position="665"/>
        <end position="707"/>
    </location>
</feature>
<dbReference type="PROSITE" id="PS50231">
    <property type="entry name" value="RICIN_B_LECTIN"/>
    <property type="match status" value="1"/>
</dbReference>
<feature type="compositionally biased region" description="Polar residues" evidence="3">
    <location>
        <begin position="272"/>
        <end position="292"/>
    </location>
</feature>
<dbReference type="PROSITE" id="PS50915">
    <property type="entry name" value="CRYSTALLIN_BETA_GAMMA"/>
    <property type="match status" value="7"/>
</dbReference>
<feature type="region of interest" description="Disordered" evidence="3">
    <location>
        <begin position="461"/>
        <end position="481"/>
    </location>
</feature>
<dbReference type="PANTHER" id="PTHR11818:SF50">
    <property type="entry name" value="BETA_GAMMA CRYSTALLIN DOMAIN-CONTAINING PROTEIN 2"/>
    <property type="match status" value="1"/>
</dbReference>
<accession>A0A8B9D9M0</accession>
<feature type="domain" description="Beta/gamma crystallin 'Greek key'" evidence="4">
    <location>
        <begin position="566"/>
        <end position="618"/>
    </location>
</feature>